<dbReference type="OrthoDB" id="6433496at2"/>
<dbReference type="Proteomes" id="UP001158961">
    <property type="component" value="Chromosome"/>
</dbReference>
<dbReference type="Pfam" id="PF10733">
    <property type="entry name" value="DUF2525"/>
    <property type="match status" value="1"/>
</dbReference>
<dbReference type="RefSeq" id="WP_010247694.1">
    <property type="nucleotide sequence ID" value="NZ_ADWZ01000003.1"/>
</dbReference>
<keyword evidence="5" id="KW-1185">Reference proteome</keyword>
<evidence type="ECO:0000313" key="5">
    <source>
        <dbReference type="Proteomes" id="UP000254640"/>
    </source>
</evidence>
<dbReference type="InterPro" id="IPR019669">
    <property type="entry name" value="Uncharacterised_YodD"/>
</dbReference>
<evidence type="ECO:0000313" key="3">
    <source>
        <dbReference type="EMBL" id="SUB16238.1"/>
    </source>
</evidence>
<gene>
    <name evidence="2" type="ORF">C7430_101559</name>
    <name evidence="1" type="ORF">DAPPPG734_07880</name>
    <name evidence="3" type="ORF">NCTC9381_02141</name>
</gene>
<dbReference type="AlphaFoldDB" id="A0A2V1YUS5"/>
<reference evidence="3 5" key="2">
    <citation type="submission" date="2018-06" db="EMBL/GenBank/DDBJ databases">
        <authorList>
            <consortium name="Pathogen Informatics"/>
            <person name="Doyle S."/>
        </authorList>
    </citation>
    <scope>NUCLEOTIDE SEQUENCE [LARGE SCALE GENOMIC DNA]</scope>
    <source>
        <strain evidence="3 5">NCTC9381</strain>
    </source>
</reference>
<organism evidence="3 5">
    <name type="scientific">Enterobacter agglomerans</name>
    <name type="common">Erwinia herbicola</name>
    <name type="synonym">Pantoea agglomerans</name>
    <dbReference type="NCBI Taxonomy" id="549"/>
    <lineage>
        <taxon>Bacteria</taxon>
        <taxon>Pseudomonadati</taxon>
        <taxon>Pseudomonadota</taxon>
        <taxon>Gammaproteobacteria</taxon>
        <taxon>Enterobacterales</taxon>
        <taxon>Erwiniaceae</taxon>
        <taxon>Pantoea</taxon>
        <taxon>Pantoea agglomerans group</taxon>
    </lineage>
</organism>
<reference evidence="1" key="3">
    <citation type="submission" date="2022-05" db="EMBL/GenBank/DDBJ databases">
        <authorList>
            <person name="Pothier F. J."/>
        </authorList>
    </citation>
    <scope>NUCLEOTIDE SEQUENCE</scope>
    <source>
        <strain evidence="1">DAPP-PG734</strain>
    </source>
</reference>
<dbReference type="EMBL" id="QGHE01000001">
    <property type="protein sequence ID" value="PWJ82992.1"/>
    <property type="molecule type" value="Genomic_DNA"/>
</dbReference>
<reference evidence="2 4" key="1">
    <citation type="submission" date="2018-05" db="EMBL/GenBank/DDBJ databases">
        <title>Genomic Encyclopedia of Type Strains, Phase IV (KMG-V): Genome sequencing to study the core and pangenomes of soil and plant-associated prokaryotes.</title>
        <authorList>
            <person name="Whitman W."/>
        </authorList>
    </citation>
    <scope>NUCLEOTIDE SEQUENCE [LARGE SCALE GENOMIC DNA]</scope>
    <source>
        <strain evidence="2 4">PNG 92-11</strain>
    </source>
</reference>
<accession>A0A379AF80</accession>
<dbReference type="KEGG" id="pagc:BEE12_18865"/>
<dbReference type="EMBL" id="OW970315">
    <property type="protein sequence ID" value="CAH6252743.1"/>
    <property type="molecule type" value="Genomic_DNA"/>
</dbReference>
<dbReference type="Proteomes" id="UP000245996">
    <property type="component" value="Unassembled WGS sequence"/>
</dbReference>
<dbReference type="STRING" id="549.BEE12_18865"/>
<evidence type="ECO:0000313" key="2">
    <source>
        <dbReference type="EMBL" id="PWJ82992.1"/>
    </source>
</evidence>
<sequence length="77" mass="8837">MTDEKQHGDAQPSDLQIDVEGLLAAIQARTSGEVREYMEQDQTPRLEVEGRVFHSYSELAEAFEIDICDYRAYEANR</sequence>
<dbReference type="EMBL" id="UGSO01000001">
    <property type="protein sequence ID" value="SUB16238.1"/>
    <property type="molecule type" value="Genomic_DNA"/>
</dbReference>
<evidence type="ECO:0000313" key="4">
    <source>
        <dbReference type="Proteomes" id="UP000245996"/>
    </source>
</evidence>
<accession>A0A2V1YUS5</accession>
<dbReference type="Proteomes" id="UP000254640">
    <property type="component" value="Unassembled WGS sequence"/>
</dbReference>
<dbReference type="GeneID" id="66825506"/>
<name>A0A2V1YUS5_ENTAG</name>
<protein>
    <submittedName>
        <fullName evidence="1">DUF2525 domain-containing protein</fullName>
    </submittedName>
    <submittedName>
        <fullName evidence="3">Protein of uncharacterized function (DUF2525)</fullName>
    </submittedName>
    <submittedName>
        <fullName evidence="2">Uncharacterized protein DUF2525</fullName>
    </submittedName>
</protein>
<proteinExistence type="predicted"/>
<evidence type="ECO:0000313" key="1">
    <source>
        <dbReference type="EMBL" id="CAH6252743.1"/>
    </source>
</evidence>